<dbReference type="AlphaFoldDB" id="A0A0V0J8C4"/>
<dbReference type="InterPro" id="IPR019398">
    <property type="entry name" value="Pre-rRNA_process_TSR2"/>
</dbReference>
<name>A0A0V0J8C4_SCHSO</name>
<comment type="function">
    <text evidence="1">May be involved in 20S pre-rRNA processing.</text>
</comment>
<accession>A0A0V0J8C4</accession>
<dbReference type="Pfam" id="PF10273">
    <property type="entry name" value="WGG"/>
    <property type="match status" value="1"/>
</dbReference>
<evidence type="ECO:0000256" key="5">
    <source>
        <dbReference type="SAM" id="MobiDB-lite"/>
    </source>
</evidence>
<proteinExistence type="inferred from homology"/>
<protein>
    <recommendedName>
        <fullName evidence="3">Pre-rRNA-processing protein TSR2 homolog</fullName>
    </recommendedName>
</protein>
<reference evidence="6" key="1">
    <citation type="submission" date="2016-01" db="EMBL/GenBank/DDBJ databases">
        <title>Reference transcriptome for the parasite Schistocephalus solidus: insights into the molecular evolution of parasitism.</title>
        <authorList>
            <person name="Hebert F.O."/>
            <person name="Grambauer S."/>
            <person name="Barber I."/>
            <person name="Landry C.R."/>
            <person name="Aubin-Horth N."/>
        </authorList>
    </citation>
    <scope>NUCLEOTIDE SEQUENCE</scope>
</reference>
<organism evidence="6">
    <name type="scientific">Schistocephalus solidus</name>
    <name type="common">Tapeworm</name>
    <dbReference type="NCBI Taxonomy" id="70667"/>
    <lineage>
        <taxon>Eukaryota</taxon>
        <taxon>Metazoa</taxon>
        <taxon>Spiralia</taxon>
        <taxon>Lophotrochozoa</taxon>
        <taxon>Platyhelminthes</taxon>
        <taxon>Cestoda</taxon>
        <taxon>Eucestoda</taxon>
        <taxon>Diphyllobothriidea</taxon>
        <taxon>Diphyllobothriidae</taxon>
        <taxon>Schistocephalus</taxon>
    </lineage>
</organism>
<evidence type="ECO:0000313" key="6">
    <source>
        <dbReference type="EMBL" id="JAP61843.1"/>
    </source>
</evidence>
<sequence>MVSLPDFIAKVLQSWTVLRLAQSTSTAGPNTSKEIDDLLPFILQRLNKRVLEEDLAEWLEDYLCAHLNVLCEDDSQFDVAKLIVEGYSLSASGKLPELAALAGKLPPGCDLQQCAIQEVNCEVPAEELDDEDDDTDASEDGVEGLASEDDSGMDTGQ</sequence>
<dbReference type="EMBL" id="GEEE01016005">
    <property type="protein sequence ID" value="JAP47220.1"/>
    <property type="molecule type" value="Transcribed_RNA"/>
</dbReference>
<dbReference type="PANTHER" id="PTHR21250">
    <property type="entry name" value="PRE-RRNA-PROCESSING PROTEIN TSR2 HOMOLOG"/>
    <property type="match status" value="1"/>
</dbReference>
<keyword evidence="4" id="KW-0698">rRNA processing</keyword>
<evidence type="ECO:0000256" key="2">
    <source>
        <dbReference type="ARBA" id="ARBA00006524"/>
    </source>
</evidence>
<gene>
    <name evidence="6" type="ORF">TR95202</name>
</gene>
<evidence type="ECO:0000256" key="4">
    <source>
        <dbReference type="ARBA" id="ARBA00022552"/>
    </source>
</evidence>
<evidence type="ECO:0000256" key="1">
    <source>
        <dbReference type="ARBA" id="ARBA00002210"/>
    </source>
</evidence>
<feature type="region of interest" description="Disordered" evidence="5">
    <location>
        <begin position="124"/>
        <end position="157"/>
    </location>
</feature>
<dbReference type="EMBL" id="GEEE01001382">
    <property type="protein sequence ID" value="JAP61843.1"/>
    <property type="molecule type" value="Transcribed_RNA"/>
</dbReference>
<dbReference type="GO" id="GO:0006364">
    <property type="term" value="P:rRNA processing"/>
    <property type="evidence" value="ECO:0007669"/>
    <property type="project" value="UniProtKB-KW"/>
</dbReference>
<comment type="similarity">
    <text evidence="2">Belongs to the TSR2 family.</text>
</comment>
<evidence type="ECO:0000256" key="3">
    <source>
        <dbReference type="ARBA" id="ARBA00017551"/>
    </source>
</evidence>